<proteinExistence type="predicted"/>
<evidence type="ECO:0000313" key="3">
    <source>
        <dbReference type="Proteomes" id="UP001218788"/>
    </source>
</evidence>
<name>A0ABT5L8T4_9ALTE</name>
<reference evidence="2 3" key="1">
    <citation type="submission" date="2022-10" db="EMBL/GenBank/DDBJ databases">
        <title>Alteromonas sp. chi3 Genome sequencing.</title>
        <authorList>
            <person name="Park S."/>
        </authorList>
    </citation>
    <scope>NUCLEOTIDE SEQUENCE [LARGE SCALE GENOMIC DNA]</scope>
    <source>
        <strain evidence="3">chi3</strain>
    </source>
</reference>
<dbReference type="Proteomes" id="UP001218788">
    <property type="component" value="Unassembled WGS sequence"/>
</dbReference>
<dbReference type="RefSeq" id="WP_273642880.1">
    <property type="nucleotide sequence ID" value="NZ_JAQQXP010000004.1"/>
</dbReference>
<feature type="region of interest" description="Disordered" evidence="1">
    <location>
        <begin position="265"/>
        <end position="292"/>
    </location>
</feature>
<evidence type="ECO:0000313" key="2">
    <source>
        <dbReference type="EMBL" id="MDC8832974.1"/>
    </source>
</evidence>
<evidence type="ECO:0000256" key="1">
    <source>
        <dbReference type="SAM" id="MobiDB-lite"/>
    </source>
</evidence>
<comment type="caution">
    <text evidence="2">The sequence shown here is derived from an EMBL/GenBank/DDBJ whole genome shotgun (WGS) entry which is preliminary data.</text>
</comment>
<protein>
    <submittedName>
        <fullName evidence="2">Uncharacterized protein</fullName>
    </submittedName>
</protein>
<accession>A0ABT5L8T4</accession>
<dbReference type="EMBL" id="JAQQXP010000004">
    <property type="protein sequence ID" value="MDC8832974.1"/>
    <property type="molecule type" value="Genomic_DNA"/>
</dbReference>
<keyword evidence="3" id="KW-1185">Reference proteome</keyword>
<organism evidence="2 3">
    <name type="scientific">Alteromonas gilva</name>
    <dbReference type="NCBI Taxonomy" id="2987522"/>
    <lineage>
        <taxon>Bacteria</taxon>
        <taxon>Pseudomonadati</taxon>
        <taxon>Pseudomonadota</taxon>
        <taxon>Gammaproteobacteria</taxon>
        <taxon>Alteromonadales</taxon>
        <taxon>Alteromonadaceae</taxon>
        <taxon>Alteromonas/Salinimonas group</taxon>
        <taxon>Alteromonas</taxon>
    </lineage>
</organism>
<gene>
    <name evidence="2" type="ORF">OIK42_19645</name>
</gene>
<sequence>MRDTVIALNGLYGAQKNRELTVWLNEQFARQGSFEGGSVSLSDIKEESIINAILEADAELSLTVDQLIRHVMVVPALSKNHQTFEPVIRFKSGFFKSLLHYGKQIKIDAVEAVRLGDKFERYGNDKHVFHQQAANNHDAQVLMVYLNGTIKGTEQEFSVVLNEKEVAAIKTEMIDKFYNGVDPFTAGEWLDVVFSALFTRMYDEDIFIVLQSILSDSHFELYKKLKAFGVGRFNPHSNGGLKVYSSYGKHIGTKRFAFNAIERKQQESTSPPELKIITGGAGKPKKTETKKHIDEDIMKDFGGF</sequence>